<protein>
    <submittedName>
        <fullName evidence="1">Uncharacterized protein</fullName>
    </submittedName>
</protein>
<keyword evidence="2" id="KW-1185">Reference proteome</keyword>
<organism evidence="1 2">
    <name type="scientific">Stylosanthes scabra</name>
    <dbReference type="NCBI Taxonomy" id="79078"/>
    <lineage>
        <taxon>Eukaryota</taxon>
        <taxon>Viridiplantae</taxon>
        <taxon>Streptophyta</taxon>
        <taxon>Embryophyta</taxon>
        <taxon>Tracheophyta</taxon>
        <taxon>Spermatophyta</taxon>
        <taxon>Magnoliopsida</taxon>
        <taxon>eudicotyledons</taxon>
        <taxon>Gunneridae</taxon>
        <taxon>Pentapetalae</taxon>
        <taxon>rosids</taxon>
        <taxon>fabids</taxon>
        <taxon>Fabales</taxon>
        <taxon>Fabaceae</taxon>
        <taxon>Papilionoideae</taxon>
        <taxon>50 kb inversion clade</taxon>
        <taxon>dalbergioids sensu lato</taxon>
        <taxon>Dalbergieae</taxon>
        <taxon>Pterocarpus clade</taxon>
        <taxon>Stylosanthes</taxon>
    </lineage>
</organism>
<sequence>MHINAFVLDQEKRVWCSCASSLLGFQSIFFVTRLNMLGSLSPVCILINDGGELNYHTSVIGVVTYLLRTTTCCFFLLSEIWSWRRFCFPSLAVVYEYDHLIMCY</sequence>
<evidence type="ECO:0000313" key="1">
    <source>
        <dbReference type="EMBL" id="MED6145639.1"/>
    </source>
</evidence>
<dbReference type="EMBL" id="JASCZI010090725">
    <property type="protein sequence ID" value="MED6145639.1"/>
    <property type="molecule type" value="Genomic_DNA"/>
</dbReference>
<gene>
    <name evidence="1" type="ORF">PIB30_027206</name>
</gene>
<reference evidence="1 2" key="1">
    <citation type="journal article" date="2023" name="Plants (Basel)">
        <title>Bridging the Gap: Combining Genomics and Transcriptomics Approaches to Understand Stylosanthes scabra, an Orphan Legume from the Brazilian Caatinga.</title>
        <authorList>
            <person name="Ferreira-Neto J.R.C."/>
            <person name="da Silva M.D."/>
            <person name="Binneck E."/>
            <person name="de Melo N.F."/>
            <person name="da Silva R.H."/>
            <person name="de Melo A.L.T.M."/>
            <person name="Pandolfi V."/>
            <person name="Bustamante F.O."/>
            <person name="Brasileiro-Vidal A.C."/>
            <person name="Benko-Iseppon A.M."/>
        </authorList>
    </citation>
    <scope>NUCLEOTIDE SEQUENCE [LARGE SCALE GENOMIC DNA]</scope>
    <source>
        <tissue evidence="1">Leaves</tissue>
    </source>
</reference>
<dbReference type="Proteomes" id="UP001341840">
    <property type="component" value="Unassembled WGS sequence"/>
</dbReference>
<accession>A0ABU6TBC1</accession>
<comment type="caution">
    <text evidence="1">The sequence shown here is derived from an EMBL/GenBank/DDBJ whole genome shotgun (WGS) entry which is preliminary data.</text>
</comment>
<evidence type="ECO:0000313" key="2">
    <source>
        <dbReference type="Proteomes" id="UP001341840"/>
    </source>
</evidence>
<name>A0ABU6TBC1_9FABA</name>
<proteinExistence type="predicted"/>